<keyword evidence="1" id="KW-0560">Oxidoreductase</keyword>
<dbReference type="PANTHER" id="PTHR13847:SF287">
    <property type="entry name" value="FAD-DEPENDENT OXIDOREDUCTASE DOMAIN-CONTAINING PROTEIN 1"/>
    <property type="match status" value="1"/>
</dbReference>
<evidence type="ECO:0000256" key="1">
    <source>
        <dbReference type="ARBA" id="ARBA00023002"/>
    </source>
</evidence>
<sequence>MERGLENVDVVIVGGGLEGLAIAWALAERGVRDVVVLERSTLCSGGTAKSSSIVRCHYGVASLAAMAWYGVEVFENAEELLGADVGFRGVGYAAGVGEDDLPALRANIAIQRSVGVEVAEITPDRLREWWPAMRVDDFRAFAYEPRGGSGDAYLTGMAFASAARERGVRIRQHTPVRRLMKGTGGRVIGVETGAGERISAGTVVLANGPWSVPLAAPLDLDLPVRAQRAQIVLVDSGTELGQAPVVSDLVSLQYFRMEPSGDVLVGNSDHAVPEYVDPDRYRQRADGSFVETAVEKLAHRFPGWPDPGVVTTYAGCYDVTPDYNPVIGPSGVAGLFLAVGFSGHGFKLAPAVGRLSADLLLDGVSGDPAIDAEDFRFGRFAAGAALRSAHRYAGAGEMR</sequence>
<evidence type="ECO:0000313" key="3">
    <source>
        <dbReference type="EMBL" id="GAA1976087.1"/>
    </source>
</evidence>
<dbReference type="InterPro" id="IPR036188">
    <property type="entry name" value="FAD/NAD-bd_sf"/>
</dbReference>
<evidence type="ECO:0000259" key="2">
    <source>
        <dbReference type="Pfam" id="PF01266"/>
    </source>
</evidence>
<evidence type="ECO:0000313" key="4">
    <source>
        <dbReference type="Proteomes" id="UP001501116"/>
    </source>
</evidence>
<organism evidence="3 4">
    <name type="scientific">Amycolatopsis minnesotensis</name>
    <dbReference type="NCBI Taxonomy" id="337894"/>
    <lineage>
        <taxon>Bacteria</taxon>
        <taxon>Bacillati</taxon>
        <taxon>Actinomycetota</taxon>
        <taxon>Actinomycetes</taxon>
        <taxon>Pseudonocardiales</taxon>
        <taxon>Pseudonocardiaceae</taxon>
        <taxon>Amycolatopsis</taxon>
    </lineage>
</organism>
<proteinExistence type="predicted"/>
<feature type="domain" description="FAD dependent oxidoreductase" evidence="2">
    <location>
        <begin position="9"/>
        <end position="359"/>
    </location>
</feature>
<accession>A0ABP5D9Y0</accession>
<protein>
    <submittedName>
        <fullName evidence="3">FAD-binding oxidoreductase</fullName>
    </submittedName>
</protein>
<dbReference type="Gene3D" id="3.50.50.60">
    <property type="entry name" value="FAD/NAD(P)-binding domain"/>
    <property type="match status" value="1"/>
</dbReference>
<dbReference type="PRINTS" id="PR00420">
    <property type="entry name" value="RNGMNOXGNASE"/>
</dbReference>
<dbReference type="EMBL" id="BAAANN010000027">
    <property type="protein sequence ID" value="GAA1976087.1"/>
    <property type="molecule type" value="Genomic_DNA"/>
</dbReference>
<comment type="caution">
    <text evidence="3">The sequence shown here is derived from an EMBL/GenBank/DDBJ whole genome shotgun (WGS) entry which is preliminary data.</text>
</comment>
<dbReference type="Gene3D" id="3.30.9.10">
    <property type="entry name" value="D-Amino Acid Oxidase, subunit A, domain 2"/>
    <property type="match status" value="1"/>
</dbReference>
<name>A0ABP5D9Y0_9PSEU</name>
<dbReference type="PANTHER" id="PTHR13847">
    <property type="entry name" value="SARCOSINE DEHYDROGENASE-RELATED"/>
    <property type="match status" value="1"/>
</dbReference>
<reference evidence="4" key="1">
    <citation type="journal article" date="2019" name="Int. J. Syst. Evol. Microbiol.">
        <title>The Global Catalogue of Microorganisms (GCM) 10K type strain sequencing project: providing services to taxonomists for standard genome sequencing and annotation.</title>
        <authorList>
            <consortium name="The Broad Institute Genomics Platform"/>
            <consortium name="The Broad Institute Genome Sequencing Center for Infectious Disease"/>
            <person name="Wu L."/>
            <person name="Ma J."/>
        </authorList>
    </citation>
    <scope>NUCLEOTIDE SEQUENCE [LARGE SCALE GENOMIC DNA]</scope>
    <source>
        <strain evidence="4">JCM 14545</strain>
    </source>
</reference>
<keyword evidence="4" id="KW-1185">Reference proteome</keyword>
<dbReference type="Pfam" id="PF01266">
    <property type="entry name" value="DAO"/>
    <property type="match status" value="1"/>
</dbReference>
<gene>
    <name evidence="3" type="ORF">GCM10009754_59600</name>
</gene>
<dbReference type="InterPro" id="IPR006076">
    <property type="entry name" value="FAD-dep_OxRdtase"/>
</dbReference>
<dbReference type="Proteomes" id="UP001501116">
    <property type="component" value="Unassembled WGS sequence"/>
</dbReference>
<dbReference type="SUPFAM" id="SSF51905">
    <property type="entry name" value="FAD/NAD(P)-binding domain"/>
    <property type="match status" value="1"/>
</dbReference>